<keyword evidence="6" id="KW-0285">Flavoprotein</keyword>
<comment type="cofactor">
    <cofactor evidence="2">
        <name>FAD</name>
        <dbReference type="ChEBI" id="CHEBI:57692"/>
    </cofactor>
</comment>
<evidence type="ECO:0000256" key="1">
    <source>
        <dbReference type="ARBA" id="ARBA00001917"/>
    </source>
</evidence>
<dbReference type="InterPro" id="IPR001094">
    <property type="entry name" value="Flavdoxin-like"/>
</dbReference>
<evidence type="ECO:0000256" key="10">
    <source>
        <dbReference type="ARBA" id="ARBA00022857"/>
    </source>
</evidence>
<evidence type="ECO:0000256" key="7">
    <source>
        <dbReference type="ARBA" id="ARBA00022643"/>
    </source>
</evidence>
<evidence type="ECO:0000256" key="11">
    <source>
        <dbReference type="ARBA" id="ARBA00022860"/>
    </source>
</evidence>
<feature type="domain" description="Flavodoxin-like" evidence="15">
    <location>
        <begin position="216"/>
        <end position="360"/>
    </location>
</feature>
<dbReference type="Pfam" id="PF00667">
    <property type="entry name" value="FAD_binding_1"/>
    <property type="match status" value="1"/>
</dbReference>
<dbReference type="InterPro" id="IPR044943">
    <property type="entry name" value="NOS_dom_1"/>
</dbReference>
<dbReference type="Pfam" id="PF00175">
    <property type="entry name" value="NAD_binding_1"/>
    <property type="match status" value="1"/>
</dbReference>
<dbReference type="InterPro" id="IPR050607">
    <property type="entry name" value="NOS"/>
</dbReference>
<evidence type="ECO:0000256" key="5">
    <source>
        <dbReference type="ARBA" id="ARBA00022617"/>
    </source>
</evidence>
<keyword evidence="9" id="KW-0274">FAD</keyword>
<dbReference type="InterPro" id="IPR001433">
    <property type="entry name" value="OxRdtase_FAD/NAD-bd"/>
</dbReference>
<dbReference type="InterPro" id="IPR017938">
    <property type="entry name" value="Riboflavin_synthase-like_b-brl"/>
</dbReference>
<dbReference type="AlphaFoldDB" id="A0A139AQS2"/>
<dbReference type="InterPro" id="IPR039261">
    <property type="entry name" value="FNR_nucleotide-bd"/>
</dbReference>
<dbReference type="Gene3D" id="2.40.30.10">
    <property type="entry name" value="Translation factors"/>
    <property type="match status" value="1"/>
</dbReference>
<dbReference type="InterPro" id="IPR029039">
    <property type="entry name" value="Flavoprotein-like_sf"/>
</dbReference>
<comment type="similarity">
    <text evidence="3">Belongs to the NOS family.</text>
</comment>
<dbReference type="OMA" id="KGDFRIW"/>
<keyword evidence="11" id="KW-0112">Calmodulin-binding</keyword>
<proteinExistence type="inferred from homology"/>
<dbReference type="Gene3D" id="3.90.340.10">
    <property type="entry name" value="Nitric Oxide Synthase, Chain A, domain 1"/>
    <property type="match status" value="1"/>
</dbReference>
<dbReference type="PROSITE" id="PS50902">
    <property type="entry name" value="FLAVODOXIN_LIKE"/>
    <property type="match status" value="1"/>
</dbReference>
<dbReference type="InterPro" id="IPR001709">
    <property type="entry name" value="Flavoprot_Pyr_Nucl_cyt_Rdtase"/>
</dbReference>
<dbReference type="Proteomes" id="UP000070544">
    <property type="component" value="Unassembled WGS sequence"/>
</dbReference>
<sequence>MSAEIGSRNLGDVQRYNLLPLIGHLMGYDSHAQSNKRSLWKDRAFVELNAAVLSSFDKLGVSVVDHHTASDSFINFANREMSSRGYFTGDWVWLTPPISGSATSVFHQEMVKMALKPAFMGFREPSWKSGNAKGARREKSKGGATRAADPSLSRETDDDHLLASARSIVNISGNITTDSSTTAIDDKSTRGSTQSTLTSSHQSESSVVDSALLENASILVGTETGTAEQLANRFSVNLRKQGVNITPCLIESLQQPLLSHLKQKRIIFVFLSTFGDGELPTEAAKSIQQLATSANGSLSHLSFAVFGLCSSAYPRTFNGAANTLSSTLMVLGATRLGPIGAGDELEDREGAFQQWQQNVFDSIGLSNKRLTTIIDSKSAPNTLASPSNDWIDATITKSTTLFKDGVRGTWHIELAADDLRYNPGDHLAITPLNPAFIVDEAMTLFGTADPSHHKLLHSTVDLMGPCPTNLLFFMRDVAESSGSKSDAAKLDRLLSQSDTKTGTSALSTLDVFRLFKSVIGSKNSKRPALTDFLSYAPTLQPRYYSIASASTGGAALTVSRHHFSRPDGTAAFGLCSEYLIQMPVSSTLRFMVRQCPRFHLQTPLAKPTAMVANGTGIAPFRAFIEQIRDSRKTDGISEALDAPLILYFGCRSIKEFLYRHEIEQALRDGILSKCVVALSRETAPPPSGVKARTIIYRSNCRVQDVVKEDVDGMKGVLLGGAVFVCGARTMGVAVSEACDALAKAELGVKSWTKTAKKAGAFIEDTY</sequence>
<feature type="compositionally biased region" description="Low complexity" evidence="14">
    <location>
        <begin position="192"/>
        <end position="204"/>
    </location>
</feature>
<keyword evidence="5" id="KW-0349">Heme</keyword>
<organism evidence="17 18">
    <name type="scientific">Gonapodya prolifera (strain JEL478)</name>
    <name type="common">Monoblepharis prolifera</name>
    <dbReference type="NCBI Taxonomy" id="1344416"/>
    <lineage>
        <taxon>Eukaryota</taxon>
        <taxon>Fungi</taxon>
        <taxon>Fungi incertae sedis</taxon>
        <taxon>Chytridiomycota</taxon>
        <taxon>Chytridiomycota incertae sedis</taxon>
        <taxon>Monoblepharidomycetes</taxon>
        <taxon>Monoblepharidales</taxon>
        <taxon>Gonapodyaceae</taxon>
        <taxon>Gonapodya</taxon>
    </lineage>
</organism>
<evidence type="ECO:0000313" key="17">
    <source>
        <dbReference type="EMBL" id="KXS19111.1"/>
    </source>
</evidence>
<reference evidence="17 18" key="1">
    <citation type="journal article" date="2015" name="Genome Biol. Evol.">
        <title>Phylogenomic analyses indicate that early fungi evolved digesting cell walls of algal ancestors of land plants.</title>
        <authorList>
            <person name="Chang Y."/>
            <person name="Wang S."/>
            <person name="Sekimoto S."/>
            <person name="Aerts A.L."/>
            <person name="Choi C."/>
            <person name="Clum A."/>
            <person name="LaButti K.M."/>
            <person name="Lindquist E.A."/>
            <person name="Yee Ngan C."/>
            <person name="Ohm R.A."/>
            <person name="Salamov A.A."/>
            <person name="Grigoriev I.V."/>
            <person name="Spatafora J.W."/>
            <person name="Berbee M.L."/>
        </authorList>
    </citation>
    <scope>NUCLEOTIDE SEQUENCE [LARGE SCALE GENOMIC DNA]</scope>
    <source>
        <strain evidence="17 18">JEL478</strain>
    </source>
</reference>
<dbReference type="PRINTS" id="PR00371">
    <property type="entry name" value="FPNCR"/>
</dbReference>
<dbReference type="InterPro" id="IPR017927">
    <property type="entry name" value="FAD-bd_FR_type"/>
</dbReference>
<evidence type="ECO:0000256" key="2">
    <source>
        <dbReference type="ARBA" id="ARBA00001974"/>
    </source>
</evidence>
<keyword evidence="8" id="KW-0479">Metal-binding</keyword>
<dbReference type="InterPro" id="IPR004030">
    <property type="entry name" value="NOS_N"/>
</dbReference>
<dbReference type="SUPFAM" id="SSF52218">
    <property type="entry name" value="Flavoproteins"/>
    <property type="match status" value="1"/>
</dbReference>
<dbReference type="GO" id="GO:0005516">
    <property type="term" value="F:calmodulin binding"/>
    <property type="evidence" value="ECO:0007669"/>
    <property type="project" value="UniProtKB-KW"/>
</dbReference>
<accession>A0A139AQS2</accession>
<dbReference type="Gene3D" id="1.20.990.10">
    <property type="entry name" value="NADPH-cytochrome p450 Reductase, Chain A, domain 3"/>
    <property type="match status" value="1"/>
</dbReference>
<evidence type="ECO:0000259" key="15">
    <source>
        <dbReference type="PROSITE" id="PS50902"/>
    </source>
</evidence>
<dbReference type="PANTHER" id="PTHR43410">
    <property type="entry name" value="NITRIC OXIDE SYNTHASE OXYGENASE"/>
    <property type="match status" value="1"/>
</dbReference>
<dbReference type="Gene3D" id="3.40.50.360">
    <property type="match status" value="1"/>
</dbReference>
<dbReference type="STRING" id="1344416.A0A139AQS2"/>
<evidence type="ECO:0000256" key="8">
    <source>
        <dbReference type="ARBA" id="ARBA00022723"/>
    </source>
</evidence>
<dbReference type="Pfam" id="PF00258">
    <property type="entry name" value="Flavodoxin_1"/>
    <property type="match status" value="1"/>
</dbReference>
<protein>
    <recommendedName>
        <fullName evidence="4">nitric-oxide synthase (NADPH)</fullName>
        <ecNumber evidence="4">1.14.13.39</ecNumber>
    </recommendedName>
</protein>
<keyword evidence="12" id="KW-0560">Oxidoreductase</keyword>
<gene>
    <name evidence="17" type="ORF">M427DRAFT_53093</name>
</gene>
<dbReference type="SUPFAM" id="SSF56512">
    <property type="entry name" value="Nitric oxide (NO) synthase oxygenase domain"/>
    <property type="match status" value="1"/>
</dbReference>
<evidence type="ECO:0000256" key="6">
    <source>
        <dbReference type="ARBA" id="ARBA00022630"/>
    </source>
</evidence>
<dbReference type="EMBL" id="KQ965739">
    <property type="protein sequence ID" value="KXS19111.1"/>
    <property type="molecule type" value="Genomic_DNA"/>
</dbReference>
<comment type="cofactor">
    <cofactor evidence="1">
        <name>FMN</name>
        <dbReference type="ChEBI" id="CHEBI:58210"/>
    </cofactor>
</comment>
<dbReference type="InterPro" id="IPR003097">
    <property type="entry name" value="CysJ-like_FAD-binding"/>
</dbReference>
<dbReference type="InterPro" id="IPR023173">
    <property type="entry name" value="NADPH_Cyt_P450_Rdtase_alpha"/>
</dbReference>
<dbReference type="GO" id="GO:0004517">
    <property type="term" value="F:nitric-oxide synthase activity"/>
    <property type="evidence" value="ECO:0007669"/>
    <property type="project" value="UniProtKB-EC"/>
</dbReference>
<feature type="region of interest" description="Disordered" evidence="14">
    <location>
        <begin position="126"/>
        <end position="157"/>
    </location>
</feature>
<keyword evidence="7" id="KW-0288">FMN</keyword>
<dbReference type="OrthoDB" id="2153534at2759"/>
<dbReference type="GO" id="GO:0006809">
    <property type="term" value="P:nitric oxide biosynthetic process"/>
    <property type="evidence" value="ECO:0007669"/>
    <property type="project" value="InterPro"/>
</dbReference>
<dbReference type="EC" id="1.14.13.39" evidence="4"/>
<keyword evidence="13" id="KW-0408">Iron</keyword>
<evidence type="ECO:0000256" key="4">
    <source>
        <dbReference type="ARBA" id="ARBA00012989"/>
    </source>
</evidence>
<dbReference type="GO" id="GO:0046872">
    <property type="term" value="F:metal ion binding"/>
    <property type="evidence" value="ECO:0007669"/>
    <property type="project" value="UniProtKB-KW"/>
</dbReference>
<dbReference type="SUPFAM" id="SSF63380">
    <property type="entry name" value="Riboflavin synthase domain-like"/>
    <property type="match status" value="1"/>
</dbReference>
<dbReference type="GO" id="GO:0010181">
    <property type="term" value="F:FMN binding"/>
    <property type="evidence" value="ECO:0007669"/>
    <property type="project" value="InterPro"/>
</dbReference>
<evidence type="ECO:0000256" key="13">
    <source>
        <dbReference type="ARBA" id="ARBA00023004"/>
    </source>
</evidence>
<feature type="region of interest" description="Disordered" evidence="14">
    <location>
        <begin position="179"/>
        <end position="204"/>
    </location>
</feature>
<dbReference type="Gene3D" id="3.40.50.80">
    <property type="entry name" value="Nucleotide-binding domain of ferredoxin-NADP reductase (FNR) module"/>
    <property type="match status" value="1"/>
</dbReference>
<dbReference type="PANTHER" id="PTHR43410:SF1">
    <property type="entry name" value="NITRIC OXIDE SYNTHASE"/>
    <property type="match status" value="1"/>
</dbReference>
<evidence type="ECO:0000256" key="12">
    <source>
        <dbReference type="ARBA" id="ARBA00023002"/>
    </source>
</evidence>
<evidence type="ECO:0000256" key="14">
    <source>
        <dbReference type="SAM" id="MobiDB-lite"/>
    </source>
</evidence>
<evidence type="ECO:0000256" key="3">
    <source>
        <dbReference type="ARBA" id="ARBA00006267"/>
    </source>
</evidence>
<dbReference type="SUPFAM" id="SSF52343">
    <property type="entry name" value="Ferredoxin reductase-like, C-terminal NADP-linked domain"/>
    <property type="match status" value="1"/>
</dbReference>
<dbReference type="PROSITE" id="PS51384">
    <property type="entry name" value="FAD_FR"/>
    <property type="match status" value="1"/>
</dbReference>
<evidence type="ECO:0000256" key="9">
    <source>
        <dbReference type="ARBA" id="ARBA00022827"/>
    </source>
</evidence>
<evidence type="ECO:0000259" key="16">
    <source>
        <dbReference type="PROSITE" id="PS51384"/>
    </source>
</evidence>
<evidence type="ECO:0000313" key="18">
    <source>
        <dbReference type="Proteomes" id="UP000070544"/>
    </source>
</evidence>
<keyword evidence="18" id="KW-1185">Reference proteome</keyword>
<keyword evidence="10" id="KW-0521">NADP</keyword>
<dbReference type="PRINTS" id="PR00369">
    <property type="entry name" value="FLAVODOXIN"/>
</dbReference>
<feature type="domain" description="FAD-binding FR-type" evidence="16">
    <location>
        <begin position="388"/>
        <end position="601"/>
    </location>
</feature>
<name>A0A139AQS2_GONPJ</name>
<dbReference type="Pfam" id="PF02898">
    <property type="entry name" value="NO_synthase"/>
    <property type="match status" value="1"/>
</dbReference>
<dbReference type="InterPro" id="IPR036119">
    <property type="entry name" value="NOS_N_sf"/>
</dbReference>
<dbReference type="InterPro" id="IPR008254">
    <property type="entry name" value="Flavodoxin/NO_synth"/>
</dbReference>